<accession>A5D0Y6</accession>
<keyword evidence="2" id="KW-1185">Reference proteome</keyword>
<name>A5D0Y6_PELTS</name>
<protein>
    <submittedName>
        <fullName evidence="1">Uncharacterized conserved protein</fullName>
    </submittedName>
</protein>
<sequence length="299" mass="34819">MLDKTRRKALFWSVPEDVLENPDFATWRTKTILCEGLAGDISLLDKQHIEQALAQRFLPVRIKKLWSEYFESEAERKESDMKLTALQKKTLKIFSRVNKHGDFYFTGGTALAVCYLRHRESDDLDFFTGEPTSLNPTARDFEKTLRSAGLNVQIERRQATFVRFLIEQELKVDMALDAPFRLKPPVQSNIEGIKVPVDDLEDIAANKMLALFGRAEPRDFVDVYFLAKEYFDFMEMVQMAAKKDTGFDLYWLAAAMQEAEKISLLPVKMHKPFDLSDMKNFFKEQRLKLLRRIVEQKNN</sequence>
<proteinExistence type="predicted"/>
<gene>
    <name evidence="1" type="ordered locus">PTH_1920</name>
</gene>
<dbReference type="Proteomes" id="UP000006556">
    <property type="component" value="Chromosome"/>
</dbReference>
<dbReference type="eggNOG" id="COG2253">
    <property type="taxonomic scope" value="Bacteria"/>
</dbReference>
<dbReference type="Pfam" id="PF08843">
    <property type="entry name" value="AbiEii"/>
    <property type="match status" value="1"/>
</dbReference>
<reference evidence="2" key="1">
    <citation type="journal article" date="2008" name="Genome Res.">
        <title>The genome of Pelotomaculum thermopropionicum reveals niche-associated evolution in anaerobic microbiota.</title>
        <authorList>
            <person name="Kosaka T."/>
            <person name="Kato S."/>
            <person name="Shimoyama T."/>
            <person name="Ishii S."/>
            <person name="Abe T."/>
            <person name="Watanabe K."/>
        </authorList>
    </citation>
    <scope>NUCLEOTIDE SEQUENCE [LARGE SCALE GENOMIC DNA]</scope>
    <source>
        <strain evidence="2">DSM 13744 / JCM 10971 / SI</strain>
    </source>
</reference>
<dbReference type="STRING" id="370438.PTH_1920"/>
<organism evidence="1 2">
    <name type="scientific">Pelotomaculum thermopropionicum (strain DSM 13744 / JCM 10971 / SI)</name>
    <dbReference type="NCBI Taxonomy" id="370438"/>
    <lineage>
        <taxon>Bacteria</taxon>
        <taxon>Bacillati</taxon>
        <taxon>Bacillota</taxon>
        <taxon>Clostridia</taxon>
        <taxon>Eubacteriales</taxon>
        <taxon>Desulfotomaculaceae</taxon>
        <taxon>Pelotomaculum</taxon>
    </lineage>
</organism>
<dbReference type="HOGENOM" id="CLU_080983_0_0_9"/>
<dbReference type="AlphaFoldDB" id="A5D0Y6"/>
<dbReference type="Gene3D" id="3.10.450.620">
    <property type="entry name" value="JHP933, nucleotidyltransferase-like core domain"/>
    <property type="match status" value="1"/>
</dbReference>
<dbReference type="InterPro" id="IPR014942">
    <property type="entry name" value="AbiEii"/>
</dbReference>
<dbReference type="KEGG" id="pth:PTH_1920"/>
<evidence type="ECO:0000313" key="1">
    <source>
        <dbReference type="EMBL" id="BAF60101.1"/>
    </source>
</evidence>
<evidence type="ECO:0000313" key="2">
    <source>
        <dbReference type="Proteomes" id="UP000006556"/>
    </source>
</evidence>
<dbReference type="EMBL" id="AP009389">
    <property type="protein sequence ID" value="BAF60101.1"/>
    <property type="molecule type" value="Genomic_DNA"/>
</dbReference>